<dbReference type="SUPFAM" id="SSF81901">
    <property type="entry name" value="HCP-like"/>
    <property type="match status" value="1"/>
</dbReference>
<feature type="compositionally biased region" description="Polar residues" evidence="1">
    <location>
        <begin position="34"/>
        <end position="44"/>
    </location>
</feature>
<name>F8BSL9_AFIC5</name>
<evidence type="ECO:0000256" key="1">
    <source>
        <dbReference type="SAM" id="MobiDB-lite"/>
    </source>
</evidence>
<dbReference type="OrthoDB" id="5295703at2"/>
<dbReference type="Gene3D" id="1.10.287.1490">
    <property type="match status" value="1"/>
</dbReference>
<feature type="region of interest" description="Disordered" evidence="1">
    <location>
        <begin position="1038"/>
        <end position="1075"/>
    </location>
</feature>
<feature type="compositionally biased region" description="Polar residues" evidence="1">
    <location>
        <begin position="1"/>
        <end position="14"/>
    </location>
</feature>
<proteinExistence type="predicted"/>
<feature type="compositionally biased region" description="Basic and acidic residues" evidence="1">
    <location>
        <begin position="15"/>
        <end position="24"/>
    </location>
</feature>
<organism evidence="2 3">
    <name type="scientific">Afipia carboxidovorans (strain ATCC 49405 / DSM 1227 / KCTC 32145 / OM5)</name>
    <name type="common">Oligotropha carboxidovorans</name>
    <dbReference type="NCBI Taxonomy" id="504832"/>
    <lineage>
        <taxon>Bacteria</taxon>
        <taxon>Pseudomonadati</taxon>
        <taxon>Pseudomonadota</taxon>
        <taxon>Alphaproteobacteria</taxon>
        <taxon>Hyphomicrobiales</taxon>
        <taxon>Nitrobacteraceae</taxon>
        <taxon>Afipia</taxon>
    </lineage>
</organism>
<dbReference type="Pfam" id="PF08238">
    <property type="entry name" value="Sel1"/>
    <property type="match status" value="4"/>
</dbReference>
<dbReference type="InterPro" id="IPR011990">
    <property type="entry name" value="TPR-like_helical_dom_sf"/>
</dbReference>
<reference evidence="2 3" key="1">
    <citation type="journal article" date="2011" name="J. Bacteriol.">
        <title>Complete genome sequences of the chemolithoautotrophic Oligotropha carboxidovorans strains OM4 and OM5.</title>
        <authorList>
            <person name="Volland S."/>
            <person name="Rachinger M."/>
            <person name="Strittmatter A."/>
            <person name="Daniel R."/>
            <person name="Gottschalk G."/>
            <person name="Meyer O."/>
        </authorList>
    </citation>
    <scope>NUCLEOTIDE SEQUENCE [LARGE SCALE GENOMIC DNA]</scope>
    <source>
        <strain evidence="3">ATCC 49405 / DSM 1227 / KCTC 32145 / OM5</strain>
    </source>
</reference>
<dbReference type="Gene3D" id="1.25.40.10">
    <property type="entry name" value="Tetratricopeptide repeat domain"/>
    <property type="match status" value="2"/>
</dbReference>
<sequence>MAFHQSWGSEGTDPSTRERPDQRHRSTPGEPMSGNVTGTDPRSLSQREARDIAEIHQRLDSIARQVGHLSAGPAAHGAPNNVAQQLNEAISRLDARLSQIAAPDRAPLMQAPQAQAPQAYQAPQTYQAPRMAPPIPVMAPMMSPPMAPPMGPPLAPPQAPGLDLSIAEIIARQGELDGPSPAQDALRRSAPNFVHAAPVPQPYPNFDSIERKLAGITSQIETLRRPDGIEQSISAFRSELADIRHAITEALPRRAIESLEGEIRSLGRRIDETHQNGADSAALGAVERALSEIRSELRSLTPAEQLAGFDDAIRHLGSKIDTIVRTSGDPGTLNQLNEAISALKTIVANIASNEALSQLSENIRTLSQRVDQLSQATHSDMFAALEQRIATLTTTLEQRERPAPADSSHFDNAVRTLSDRLDSLQVGGDAAATFSHVEQRVAHLLERLETSEARSGNLNRVESGLSEIMQMLQQRSAPEAAHASPAMDPAFVDAIRRELSDMRQNQVETTRHTQDSLEVVHNTLGHVVDRLAQIEGDLRQARPAPTHTPPQAPLSGPVPAPQRPAAPTIPPQTRPEMPNPALLQKAAAAERNMGPSPALAKDAAMAGAAPRPTRAPIDPALPPDHPLEPGSRGGARPSAAERIAQSENALRDIPQAKGPVSSSNFIQAARRAAQAAQAAQPSPPAKKATRVTALNDAAKLAATKDAPAQGSRGAKVRALLVGVSVFVIVLGTFKMASNLWHSGETDRASPAIESHIAPPATPSPVEDADGDDGDSMPNAAPDAPSMISPTPIDKQSLNAPLAPPPSQPTQQAATPATAPAIAPAPPAMPPANNDVTGSIAPIGTPAPLPDAIGGPVLRTAAKKGDASAAYEVGLRYAEGRGVTANYDEAAKWYGRAAQANLVPAMFRLGTLYEKGLGVRKDIGLAHRYYRQAADHGNAKAMHNLAVLEADGGGKPNYKNAAYWFLRAAERGVADSQFNLGILYARGIGVEQSLTESYKWFSLAAAQGDADSERKRDDVAKRLDANTLASAKRAVQSFTIEQQPAEATQVATPPGGWDAKRAQKTAKPGKHKAAKG</sequence>
<protein>
    <submittedName>
        <fullName evidence="2">Sel1-like repeat protein</fullName>
        <ecNumber evidence="2">3.5.2.6</ecNumber>
    </submittedName>
</protein>
<feature type="compositionally biased region" description="Pro residues" evidence="1">
    <location>
        <begin position="546"/>
        <end position="573"/>
    </location>
</feature>
<feature type="compositionally biased region" description="Low complexity" evidence="1">
    <location>
        <begin position="808"/>
        <end position="821"/>
    </location>
</feature>
<dbReference type="EC" id="3.5.2.6" evidence="2"/>
<feature type="region of interest" description="Disordered" evidence="1">
    <location>
        <begin position="1"/>
        <end position="50"/>
    </location>
</feature>
<dbReference type="eggNOG" id="COG0790">
    <property type="taxonomic scope" value="Bacteria"/>
</dbReference>
<feature type="compositionally biased region" description="Low complexity" evidence="1">
    <location>
        <begin position="597"/>
        <end position="616"/>
    </location>
</feature>
<feature type="region of interest" description="Disordered" evidence="1">
    <location>
        <begin position="754"/>
        <end position="842"/>
    </location>
</feature>
<gene>
    <name evidence="2" type="ordered locus">OCA5_c32710</name>
</gene>
<accession>F8BSL9</accession>
<dbReference type="RefSeq" id="WP_013913399.1">
    <property type="nucleotide sequence ID" value="NC_011386.1"/>
</dbReference>
<dbReference type="GO" id="GO:0008800">
    <property type="term" value="F:beta-lactamase activity"/>
    <property type="evidence" value="ECO:0007669"/>
    <property type="project" value="UniProtKB-EC"/>
</dbReference>
<dbReference type="STRING" id="504832.OCA5_c32710"/>
<dbReference type="InterPro" id="IPR006597">
    <property type="entry name" value="Sel1-like"/>
</dbReference>
<dbReference type="SMART" id="SM00671">
    <property type="entry name" value="SEL1"/>
    <property type="match status" value="4"/>
</dbReference>
<dbReference type="EMBL" id="CP002826">
    <property type="protein sequence ID" value="AEI07947.1"/>
    <property type="molecule type" value="Genomic_DNA"/>
</dbReference>
<dbReference type="PANTHER" id="PTHR11102">
    <property type="entry name" value="SEL-1-LIKE PROTEIN"/>
    <property type="match status" value="1"/>
</dbReference>
<evidence type="ECO:0000313" key="2">
    <source>
        <dbReference type="EMBL" id="AEI07947.1"/>
    </source>
</evidence>
<dbReference type="HOGENOM" id="CLU_278601_0_0_5"/>
<dbReference type="InterPro" id="IPR050767">
    <property type="entry name" value="Sel1_AlgK"/>
</dbReference>
<evidence type="ECO:0000313" key="3">
    <source>
        <dbReference type="Proteomes" id="UP000007730"/>
    </source>
</evidence>
<feature type="region of interest" description="Disordered" evidence="1">
    <location>
        <begin position="541"/>
        <end position="641"/>
    </location>
</feature>
<dbReference type="PATRIC" id="fig|504832.7.peg.3440"/>
<keyword evidence="3" id="KW-1185">Reference proteome</keyword>
<keyword evidence="2" id="KW-0378">Hydrolase</keyword>
<dbReference type="PANTHER" id="PTHR11102:SF160">
    <property type="entry name" value="ERAD-ASSOCIATED E3 UBIQUITIN-PROTEIN LIGASE COMPONENT HRD3"/>
    <property type="match status" value="1"/>
</dbReference>
<dbReference type="KEGG" id="ocg:OCA5_c32710"/>
<feature type="compositionally biased region" description="Basic residues" evidence="1">
    <location>
        <begin position="1061"/>
        <end position="1075"/>
    </location>
</feature>
<dbReference type="Proteomes" id="UP000007730">
    <property type="component" value="Chromosome"/>
</dbReference>
<feature type="compositionally biased region" description="Polar residues" evidence="1">
    <location>
        <begin position="1038"/>
        <end position="1050"/>
    </location>
</feature>
<dbReference type="AlphaFoldDB" id="F8BSL9"/>